<dbReference type="GO" id="GO:0000729">
    <property type="term" value="P:DNA double-strand break processing"/>
    <property type="evidence" value="ECO:0007669"/>
    <property type="project" value="TreeGrafter"/>
</dbReference>
<feature type="domain" description="Mos1 transposase HTH" evidence="1">
    <location>
        <begin position="12"/>
        <end position="55"/>
    </location>
</feature>
<organism evidence="2 3">
    <name type="scientific">Ancylostoma ceylanicum</name>
    <dbReference type="NCBI Taxonomy" id="53326"/>
    <lineage>
        <taxon>Eukaryota</taxon>
        <taxon>Metazoa</taxon>
        <taxon>Ecdysozoa</taxon>
        <taxon>Nematoda</taxon>
        <taxon>Chromadorea</taxon>
        <taxon>Rhabditida</taxon>
        <taxon>Rhabditina</taxon>
        <taxon>Rhabditomorpha</taxon>
        <taxon>Strongyloidea</taxon>
        <taxon>Ancylostomatidae</taxon>
        <taxon>Ancylostomatinae</taxon>
        <taxon>Ancylostoma</taxon>
    </lineage>
</organism>
<protein>
    <recommendedName>
        <fullName evidence="1">Mos1 transposase HTH domain-containing protein</fullName>
    </recommendedName>
</protein>
<dbReference type="Pfam" id="PF17906">
    <property type="entry name" value="HTH_48"/>
    <property type="match status" value="1"/>
</dbReference>
<evidence type="ECO:0000313" key="3">
    <source>
        <dbReference type="Proteomes" id="UP000054495"/>
    </source>
</evidence>
<dbReference type="GO" id="GO:0035861">
    <property type="term" value="C:site of double-strand break"/>
    <property type="evidence" value="ECO:0007669"/>
    <property type="project" value="TreeGrafter"/>
</dbReference>
<reference evidence="2 3" key="1">
    <citation type="submission" date="2013-05" db="EMBL/GenBank/DDBJ databases">
        <title>Draft genome of the parasitic nematode Anyclostoma ceylanicum.</title>
        <authorList>
            <person name="Mitreva M."/>
        </authorList>
    </citation>
    <scope>NUCLEOTIDE SEQUENCE [LARGE SCALE GENOMIC DNA]</scope>
</reference>
<name>A0A0D6LDZ4_9BILA</name>
<keyword evidence="3" id="KW-1185">Reference proteome</keyword>
<dbReference type="InterPro" id="IPR041426">
    <property type="entry name" value="Mos1_HTH"/>
</dbReference>
<dbReference type="InterPro" id="IPR052709">
    <property type="entry name" value="Transposase-MT_Hybrid"/>
</dbReference>
<dbReference type="GO" id="GO:0003697">
    <property type="term" value="F:single-stranded DNA binding"/>
    <property type="evidence" value="ECO:0007669"/>
    <property type="project" value="TreeGrafter"/>
</dbReference>
<dbReference type="GO" id="GO:0042800">
    <property type="term" value="F:histone H3K4 methyltransferase activity"/>
    <property type="evidence" value="ECO:0007669"/>
    <property type="project" value="TreeGrafter"/>
</dbReference>
<evidence type="ECO:0000259" key="1">
    <source>
        <dbReference type="Pfam" id="PF17906"/>
    </source>
</evidence>
<proteinExistence type="predicted"/>
<dbReference type="GO" id="GO:0044547">
    <property type="term" value="F:DNA topoisomerase binding"/>
    <property type="evidence" value="ECO:0007669"/>
    <property type="project" value="TreeGrafter"/>
</dbReference>
<dbReference type="GO" id="GO:0031297">
    <property type="term" value="P:replication fork processing"/>
    <property type="evidence" value="ECO:0007669"/>
    <property type="project" value="TreeGrafter"/>
</dbReference>
<gene>
    <name evidence="2" type="ORF">ANCCEY_10745</name>
</gene>
<dbReference type="PANTHER" id="PTHR46060">
    <property type="entry name" value="MARINER MOS1 TRANSPOSASE-LIKE PROTEIN"/>
    <property type="match status" value="1"/>
</dbReference>
<sequence>MTSMNKIQIPTIVDYEYLQGHNAADATAHICAAFKEDVIFCWTVNRLFQRFEFGDILLENRPRSGRSTDCNDEALRDALREKLGATTRELSVAVGCDRTTIIRHLQALGCIYI</sequence>
<dbReference type="GO" id="GO:0005634">
    <property type="term" value="C:nucleus"/>
    <property type="evidence" value="ECO:0007669"/>
    <property type="project" value="TreeGrafter"/>
</dbReference>
<dbReference type="GO" id="GO:0044774">
    <property type="term" value="P:mitotic DNA integrity checkpoint signaling"/>
    <property type="evidence" value="ECO:0007669"/>
    <property type="project" value="TreeGrafter"/>
</dbReference>
<evidence type="ECO:0000313" key="2">
    <source>
        <dbReference type="EMBL" id="EPB70169.1"/>
    </source>
</evidence>
<dbReference type="Proteomes" id="UP000054495">
    <property type="component" value="Unassembled WGS sequence"/>
</dbReference>
<dbReference type="Gene3D" id="1.10.10.1450">
    <property type="match status" value="1"/>
</dbReference>
<dbReference type="GO" id="GO:0003690">
    <property type="term" value="F:double-stranded DNA binding"/>
    <property type="evidence" value="ECO:0007669"/>
    <property type="project" value="TreeGrafter"/>
</dbReference>
<dbReference type="PANTHER" id="PTHR46060:SF2">
    <property type="entry name" value="HISTONE-LYSINE N-METHYLTRANSFERASE SETMAR"/>
    <property type="match status" value="1"/>
</dbReference>
<dbReference type="GO" id="GO:0000793">
    <property type="term" value="C:condensed chromosome"/>
    <property type="evidence" value="ECO:0007669"/>
    <property type="project" value="TreeGrafter"/>
</dbReference>
<accession>A0A0D6LDZ4</accession>
<dbReference type="AlphaFoldDB" id="A0A0D6LDZ4"/>
<dbReference type="GO" id="GO:0006303">
    <property type="term" value="P:double-strand break repair via nonhomologous end joining"/>
    <property type="evidence" value="ECO:0007669"/>
    <property type="project" value="TreeGrafter"/>
</dbReference>
<dbReference type="GO" id="GO:0000014">
    <property type="term" value="F:single-stranded DNA endodeoxyribonuclease activity"/>
    <property type="evidence" value="ECO:0007669"/>
    <property type="project" value="TreeGrafter"/>
</dbReference>
<dbReference type="GO" id="GO:0015074">
    <property type="term" value="P:DNA integration"/>
    <property type="evidence" value="ECO:0007669"/>
    <property type="project" value="TreeGrafter"/>
</dbReference>
<dbReference type="GO" id="GO:0046975">
    <property type="term" value="F:histone H3K36 methyltransferase activity"/>
    <property type="evidence" value="ECO:0007669"/>
    <property type="project" value="TreeGrafter"/>
</dbReference>
<dbReference type="EMBL" id="KE125218">
    <property type="protein sequence ID" value="EPB70169.1"/>
    <property type="molecule type" value="Genomic_DNA"/>
</dbReference>